<protein>
    <submittedName>
        <fullName evidence="1">Uncharacterized protein</fullName>
    </submittedName>
</protein>
<proteinExistence type="predicted"/>
<reference evidence="2" key="1">
    <citation type="submission" date="2005-07" db="EMBL/GenBank/DDBJ databases">
        <title>Complete sequence of Prochlorococcus marinus str. MIT 9312.</title>
        <authorList>
            <consortium name="US DOE Joint Genome Institute"/>
            <person name="Copeland A."/>
            <person name="Lucas S."/>
            <person name="Lapidus A."/>
            <person name="Barry K."/>
            <person name="Detter J.C."/>
            <person name="Glavina T."/>
            <person name="Hammon N."/>
            <person name="Israni S."/>
            <person name="Pitluck S."/>
            <person name="Thiel J."/>
            <person name="Schmutz J."/>
            <person name="Larimer F."/>
            <person name="Land M."/>
            <person name="Kyrpides N."/>
            <person name="Lykidis A."/>
            <person name="Richardson P."/>
        </authorList>
    </citation>
    <scope>NUCLEOTIDE SEQUENCE [LARGE SCALE GENOMIC DNA]</scope>
    <source>
        <strain evidence="2">MIT 9312</strain>
    </source>
</reference>
<evidence type="ECO:0000313" key="1">
    <source>
        <dbReference type="EMBL" id="ABS83213.1"/>
    </source>
</evidence>
<dbReference type="Proteomes" id="UP000002715">
    <property type="component" value="Chromosome"/>
</dbReference>
<dbReference type="RefSeq" id="WP_193741809.1">
    <property type="nucleotide sequence ID" value="NC_007577.1"/>
</dbReference>
<name>A7FAN9_PROM9</name>
<dbReference type="eggNOG" id="ENOG5030V3B">
    <property type="taxonomic scope" value="Bacteria"/>
</dbReference>
<accession>A7FAN9</accession>
<organism evidence="1 2">
    <name type="scientific">Prochlorococcus marinus (strain MIT 9312)</name>
    <dbReference type="NCBI Taxonomy" id="74546"/>
    <lineage>
        <taxon>Bacteria</taxon>
        <taxon>Bacillati</taxon>
        <taxon>Cyanobacteriota</taxon>
        <taxon>Cyanophyceae</taxon>
        <taxon>Synechococcales</taxon>
        <taxon>Prochlorococcaceae</taxon>
        <taxon>Prochlorococcus</taxon>
    </lineage>
</organism>
<sequence>MPFTDQEYFEVLDKNKTVKEAYENIKQICFDLQKQTNCPEEDLKEFLEFISRQWNK</sequence>
<gene>
    <name evidence="1" type="ordered locus">PMT9312_1943</name>
</gene>
<evidence type="ECO:0000313" key="2">
    <source>
        <dbReference type="Proteomes" id="UP000002715"/>
    </source>
</evidence>
<dbReference type="KEGG" id="pmi:PMT9312_1943"/>
<dbReference type="AlphaFoldDB" id="A7FAN9"/>
<dbReference type="HOGENOM" id="CLU_198323_0_0_3"/>
<dbReference type="EMBL" id="CP000111">
    <property type="protein sequence ID" value="ABS83213.1"/>
    <property type="molecule type" value="Genomic_DNA"/>
</dbReference>